<sequence length="562" mass="64229">MIKLGFAKEWVELIRRCVATVSYAVNINGRRGNLFSPTRGLKQGDPLSPFLFLICSEGISSLMKVARREGLLRGAKASRYGPEITHLLFADDCILFGEATSIGAKVLKNILQIYESCSGQCVNFSKSTVFYSPNTTEENKDVVSKLLGVRTAINPEKYLGLPDMVGKKKKELFQNLVDRILMRIEGWSNKFLSQGGKEVFIKAVIQAIPTYAMSCFLLPDSLCRTMESIFAKFWWEKGKGRRGIHWCQWSQLCRPKVEGGLGFRNLAQFHVALLEKQVFKAKYFPRSDFIKSQLGNKTSYVWRSIWAAKGVLEKGLIWKVGTVAELIDSQSREWNREVIRHTFAADEADRILRIPLAKIPHEDFLAWGGDHSGEFSVKSTYKLLQSFDPRAYAVQNVYKDFYRKLWLIDLPSKVKIMAWKASWNYLPTQANLLYKKLSANALCPRCGVAAETSDHLFRECPLSVEAWSHIPEVKCPQFNSLDFVQWLTKTIDFLPLDLCHLFCETLWAIWGDRNARIHEKTSKTGKEIANFVINYIHELDGVKNKSQKATKIRSSWQRPPDK</sequence>
<dbReference type="PANTHER" id="PTHR33116:SF86">
    <property type="entry name" value="REVERSE TRANSCRIPTASE DOMAIN-CONTAINING PROTEIN"/>
    <property type="match status" value="1"/>
</dbReference>
<dbReference type="OrthoDB" id="1002563at2759"/>
<name>A0A5B6VIN9_9ROSI</name>
<proteinExistence type="predicted"/>
<dbReference type="Pfam" id="PF13966">
    <property type="entry name" value="zf-RVT"/>
    <property type="match status" value="1"/>
</dbReference>
<evidence type="ECO:0000313" key="3">
    <source>
        <dbReference type="EMBL" id="KAA3468941.1"/>
    </source>
</evidence>
<dbReference type="PANTHER" id="PTHR33116">
    <property type="entry name" value="REVERSE TRANSCRIPTASE ZINC-BINDING DOMAIN-CONTAINING PROTEIN-RELATED-RELATED"/>
    <property type="match status" value="1"/>
</dbReference>
<dbReference type="EMBL" id="SMMG02000006">
    <property type="protein sequence ID" value="KAA3468941.1"/>
    <property type="molecule type" value="Genomic_DNA"/>
</dbReference>
<keyword evidence="4" id="KW-1185">Reference proteome</keyword>
<dbReference type="InterPro" id="IPR026960">
    <property type="entry name" value="RVT-Znf"/>
</dbReference>
<comment type="caution">
    <text evidence="3">The sequence shown here is derived from an EMBL/GenBank/DDBJ whole genome shotgun (WGS) entry which is preliminary data.</text>
</comment>
<organism evidence="3 4">
    <name type="scientific">Gossypium australe</name>
    <dbReference type="NCBI Taxonomy" id="47621"/>
    <lineage>
        <taxon>Eukaryota</taxon>
        <taxon>Viridiplantae</taxon>
        <taxon>Streptophyta</taxon>
        <taxon>Embryophyta</taxon>
        <taxon>Tracheophyta</taxon>
        <taxon>Spermatophyta</taxon>
        <taxon>Magnoliopsida</taxon>
        <taxon>eudicotyledons</taxon>
        <taxon>Gunneridae</taxon>
        <taxon>Pentapetalae</taxon>
        <taxon>rosids</taxon>
        <taxon>malvids</taxon>
        <taxon>Malvales</taxon>
        <taxon>Malvaceae</taxon>
        <taxon>Malvoideae</taxon>
        <taxon>Gossypium</taxon>
    </lineage>
</organism>
<keyword evidence="3" id="KW-0695">RNA-directed DNA polymerase</keyword>
<accession>A0A5B6VIN9</accession>
<reference evidence="4" key="1">
    <citation type="journal article" date="2019" name="Plant Biotechnol. J.">
        <title>Genome sequencing of the Australian wild diploid species Gossypium australe highlights disease resistance and delayed gland morphogenesis.</title>
        <authorList>
            <person name="Cai Y."/>
            <person name="Cai X."/>
            <person name="Wang Q."/>
            <person name="Wang P."/>
            <person name="Zhang Y."/>
            <person name="Cai C."/>
            <person name="Xu Y."/>
            <person name="Wang K."/>
            <person name="Zhou Z."/>
            <person name="Wang C."/>
            <person name="Geng S."/>
            <person name="Li B."/>
            <person name="Dong Q."/>
            <person name="Hou Y."/>
            <person name="Wang H."/>
            <person name="Ai P."/>
            <person name="Liu Z."/>
            <person name="Yi F."/>
            <person name="Sun M."/>
            <person name="An G."/>
            <person name="Cheng J."/>
            <person name="Zhang Y."/>
            <person name="Shi Q."/>
            <person name="Xie Y."/>
            <person name="Shi X."/>
            <person name="Chang Y."/>
            <person name="Huang F."/>
            <person name="Chen Y."/>
            <person name="Hong S."/>
            <person name="Mi L."/>
            <person name="Sun Q."/>
            <person name="Zhang L."/>
            <person name="Zhou B."/>
            <person name="Peng R."/>
            <person name="Zhang X."/>
            <person name="Liu F."/>
        </authorList>
    </citation>
    <scope>NUCLEOTIDE SEQUENCE [LARGE SCALE GENOMIC DNA]</scope>
    <source>
        <strain evidence="4">cv. PA1801</strain>
    </source>
</reference>
<dbReference type="InterPro" id="IPR000477">
    <property type="entry name" value="RT_dom"/>
</dbReference>
<keyword evidence="3" id="KW-0808">Transferase</keyword>
<keyword evidence="3" id="KW-0548">Nucleotidyltransferase</keyword>
<dbReference type="InterPro" id="IPR043502">
    <property type="entry name" value="DNA/RNA_pol_sf"/>
</dbReference>
<evidence type="ECO:0000259" key="1">
    <source>
        <dbReference type="Pfam" id="PF00078"/>
    </source>
</evidence>
<gene>
    <name evidence="3" type="ORF">EPI10_014778</name>
</gene>
<evidence type="ECO:0000313" key="4">
    <source>
        <dbReference type="Proteomes" id="UP000325315"/>
    </source>
</evidence>
<dbReference type="Pfam" id="PF00078">
    <property type="entry name" value="RVT_1"/>
    <property type="match status" value="1"/>
</dbReference>
<feature type="domain" description="Reverse transcriptase" evidence="1">
    <location>
        <begin position="13"/>
        <end position="140"/>
    </location>
</feature>
<evidence type="ECO:0000259" key="2">
    <source>
        <dbReference type="Pfam" id="PF13966"/>
    </source>
</evidence>
<dbReference type="GO" id="GO:0003964">
    <property type="term" value="F:RNA-directed DNA polymerase activity"/>
    <property type="evidence" value="ECO:0007669"/>
    <property type="project" value="UniProtKB-KW"/>
</dbReference>
<dbReference type="SUPFAM" id="SSF56672">
    <property type="entry name" value="DNA/RNA polymerases"/>
    <property type="match status" value="1"/>
</dbReference>
<dbReference type="Proteomes" id="UP000325315">
    <property type="component" value="Unassembled WGS sequence"/>
</dbReference>
<protein>
    <submittedName>
        <fullName evidence="3">Reverse transcriptase</fullName>
    </submittedName>
</protein>
<dbReference type="AlphaFoldDB" id="A0A5B6VIN9"/>
<feature type="domain" description="Reverse transcriptase zinc-binding" evidence="2">
    <location>
        <begin position="375"/>
        <end position="467"/>
    </location>
</feature>